<dbReference type="AlphaFoldDB" id="A0A0A0L7Q4"/>
<evidence type="ECO:0000313" key="2">
    <source>
        <dbReference type="EMBL" id="KGN57975.1"/>
    </source>
</evidence>
<gene>
    <name evidence="2" type="ORF">Csa_3G417670</name>
</gene>
<reference evidence="2 3" key="2">
    <citation type="journal article" date="2009" name="PLoS ONE">
        <title>An integrated genetic and cytogenetic map of the cucumber genome.</title>
        <authorList>
            <person name="Ren Y."/>
            <person name="Zhang Z."/>
            <person name="Liu J."/>
            <person name="Staub J.E."/>
            <person name="Han Y."/>
            <person name="Cheng Z."/>
            <person name="Li X."/>
            <person name="Lu J."/>
            <person name="Miao H."/>
            <person name="Kang H."/>
            <person name="Xie B."/>
            <person name="Gu X."/>
            <person name="Wang X."/>
            <person name="Du Y."/>
            <person name="Jin W."/>
            <person name="Huang S."/>
        </authorList>
    </citation>
    <scope>NUCLEOTIDE SEQUENCE [LARGE SCALE GENOMIC DNA]</scope>
    <source>
        <strain evidence="3">cv. 9930</strain>
    </source>
</reference>
<dbReference type="Proteomes" id="UP000029981">
    <property type="component" value="Chromosome 3"/>
</dbReference>
<name>A0A0A0L7Q4_CUCSA</name>
<organism evidence="2 3">
    <name type="scientific">Cucumis sativus</name>
    <name type="common">Cucumber</name>
    <dbReference type="NCBI Taxonomy" id="3659"/>
    <lineage>
        <taxon>Eukaryota</taxon>
        <taxon>Viridiplantae</taxon>
        <taxon>Streptophyta</taxon>
        <taxon>Embryophyta</taxon>
        <taxon>Tracheophyta</taxon>
        <taxon>Spermatophyta</taxon>
        <taxon>Magnoliopsida</taxon>
        <taxon>eudicotyledons</taxon>
        <taxon>Gunneridae</taxon>
        <taxon>Pentapetalae</taxon>
        <taxon>rosids</taxon>
        <taxon>fabids</taxon>
        <taxon>Cucurbitales</taxon>
        <taxon>Cucurbitaceae</taxon>
        <taxon>Benincaseae</taxon>
        <taxon>Cucumis</taxon>
    </lineage>
</organism>
<protein>
    <submittedName>
        <fullName evidence="2">Uncharacterized protein</fullName>
    </submittedName>
</protein>
<sequence>MSNKHSLFSTPIAIRFQKHKKGERMEKARKEDLELPIKSTSSPDADFTRLATRTPVRSAKGIQVLGKRSKGKEWGTKVVEGVAEESEKEEKEITMSEEKLSIHKKEEILACARMLLWTQLDKGRNGKLGPHHHPFGDK</sequence>
<dbReference type="Gramene" id="KGN57975">
    <property type="protein sequence ID" value="KGN57975"/>
    <property type="gene ID" value="Csa_3G417670"/>
</dbReference>
<evidence type="ECO:0000256" key="1">
    <source>
        <dbReference type="SAM" id="Coils"/>
    </source>
</evidence>
<reference evidence="2 3" key="4">
    <citation type="journal article" date="2011" name="BMC Genomics">
        <title>RNA-Seq improves annotation of protein-coding genes in the cucumber genome.</title>
        <authorList>
            <person name="Li Z."/>
            <person name="Zhang Z."/>
            <person name="Yan P."/>
            <person name="Huang S."/>
            <person name="Fei Z."/>
            <person name="Lin K."/>
        </authorList>
    </citation>
    <scope>NUCLEOTIDE SEQUENCE [LARGE SCALE GENOMIC DNA]</scope>
    <source>
        <strain evidence="3">cv. 9930</strain>
    </source>
</reference>
<reference evidence="2 3" key="1">
    <citation type="journal article" date="2009" name="Nat. Genet.">
        <title>The genome of the cucumber, Cucumis sativus L.</title>
        <authorList>
            <person name="Huang S."/>
            <person name="Li R."/>
            <person name="Zhang Z."/>
            <person name="Li L."/>
            <person name="Gu X."/>
            <person name="Fan W."/>
            <person name="Lucas W.J."/>
            <person name="Wang X."/>
            <person name="Xie B."/>
            <person name="Ni P."/>
            <person name="Ren Y."/>
            <person name="Zhu H."/>
            <person name="Li J."/>
            <person name="Lin K."/>
            <person name="Jin W."/>
            <person name="Fei Z."/>
            <person name="Li G."/>
            <person name="Staub J."/>
            <person name="Kilian A."/>
            <person name="van der Vossen E.A."/>
            <person name="Wu Y."/>
            <person name="Guo J."/>
            <person name="He J."/>
            <person name="Jia Z."/>
            <person name="Ren Y."/>
            <person name="Tian G."/>
            <person name="Lu Y."/>
            <person name="Ruan J."/>
            <person name="Qian W."/>
            <person name="Wang M."/>
            <person name="Huang Q."/>
            <person name="Li B."/>
            <person name="Xuan Z."/>
            <person name="Cao J."/>
            <person name="Asan"/>
            <person name="Wu Z."/>
            <person name="Zhang J."/>
            <person name="Cai Q."/>
            <person name="Bai Y."/>
            <person name="Zhao B."/>
            <person name="Han Y."/>
            <person name="Li Y."/>
            <person name="Li X."/>
            <person name="Wang S."/>
            <person name="Shi Q."/>
            <person name="Liu S."/>
            <person name="Cho W.K."/>
            <person name="Kim J.Y."/>
            <person name="Xu Y."/>
            <person name="Heller-Uszynska K."/>
            <person name="Miao H."/>
            <person name="Cheng Z."/>
            <person name="Zhang S."/>
            <person name="Wu J."/>
            <person name="Yang Y."/>
            <person name="Kang H."/>
            <person name="Li M."/>
            <person name="Liang H."/>
            <person name="Ren X."/>
            <person name="Shi Z."/>
            <person name="Wen M."/>
            <person name="Jian M."/>
            <person name="Yang H."/>
            <person name="Zhang G."/>
            <person name="Yang Z."/>
            <person name="Chen R."/>
            <person name="Liu S."/>
            <person name="Li J."/>
            <person name="Ma L."/>
            <person name="Liu H."/>
            <person name="Zhou Y."/>
            <person name="Zhao J."/>
            <person name="Fang X."/>
            <person name="Li G."/>
            <person name="Fang L."/>
            <person name="Li Y."/>
            <person name="Liu D."/>
            <person name="Zheng H."/>
            <person name="Zhang Y."/>
            <person name="Qin N."/>
            <person name="Li Z."/>
            <person name="Yang G."/>
            <person name="Yang S."/>
            <person name="Bolund L."/>
            <person name="Kristiansen K."/>
            <person name="Zheng H."/>
            <person name="Li S."/>
            <person name="Zhang X."/>
            <person name="Yang H."/>
            <person name="Wang J."/>
            <person name="Sun R."/>
            <person name="Zhang B."/>
            <person name="Jiang S."/>
            <person name="Wang J."/>
            <person name="Du Y."/>
            <person name="Li S."/>
        </authorList>
    </citation>
    <scope>NUCLEOTIDE SEQUENCE [LARGE SCALE GENOMIC DNA]</scope>
    <source>
        <strain evidence="3">cv. 9930</strain>
    </source>
</reference>
<keyword evidence="3" id="KW-1185">Reference proteome</keyword>
<proteinExistence type="predicted"/>
<accession>A0A0A0L7Q4</accession>
<reference evidence="2 3" key="3">
    <citation type="journal article" date="2010" name="BMC Genomics">
        <title>Transcriptome sequencing and comparative analysis of cucumber flowers with different sex types.</title>
        <authorList>
            <person name="Guo S."/>
            <person name="Zheng Y."/>
            <person name="Joung J.G."/>
            <person name="Liu S."/>
            <person name="Zhang Z."/>
            <person name="Crasta O.R."/>
            <person name="Sobral B.W."/>
            <person name="Xu Y."/>
            <person name="Huang S."/>
            <person name="Fei Z."/>
        </authorList>
    </citation>
    <scope>NUCLEOTIDE SEQUENCE [LARGE SCALE GENOMIC DNA]</scope>
    <source>
        <strain evidence="3">cv. 9930</strain>
    </source>
</reference>
<keyword evidence="1" id="KW-0175">Coiled coil</keyword>
<dbReference type="EMBL" id="CM002924">
    <property type="protein sequence ID" value="KGN57975.1"/>
    <property type="molecule type" value="Genomic_DNA"/>
</dbReference>
<feature type="coiled-coil region" evidence="1">
    <location>
        <begin position="79"/>
        <end position="106"/>
    </location>
</feature>
<evidence type="ECO:0000313" key="3">
    <source>
        <dbReference type="Proteomes" id="UP000029981"/>
    </source>
</evidence>